<accession>A0ACA9QKU0</accession>
<dbReference type="Proteomes" id="UP000789920">
    <property type="component" value="Unassembled WGS sequence"/>
</dbReference>
<protein>
    <submittedName>
        <fullName evidence="1">1968_t:CDS:1</fullName>
    </submittedName>
</protein>
<name>A0ACA9QKU0_9GLOM</name>
<feature type="non-terminal residue" evidence="1">
    <location>
        <position position="75"/>
    </location>
</feature>
<proteinExistence type="predicted"/>
<evidence type="ECO:0000313" key="1">
    <source>
        <dbReference type="EMBL" id="CAG8757029.1"/>
    </source>
</evidence>
<comment type="caution">
    <text evidence="1">The sequence shown here is derived from an EMBL/GenBank/DDBJ whole genome shotgun (WGS) entry which is preliminary data.</text>
</comment>
<dbReference type="EMBL" id="CAJVQC010034688">
    <property type="protein sequence ID" value="CAG8757029.1"/>
    <property type="molecule type" value="Genomic_DNA"/>
</dbReference>
<organism evidence="1 2">
    <name type="scientific">Racocetra persica</name>
    <dbReference type="NCBI Taxonomy" id="160502"/>
    <lineage>
        <taxon>Eukaryota</taxon>
        <taxon>Fungi</taxon>
        <taxon>Fungi incertae sedis</taxon>
        <taxon>Mucoromycota</taxon>
        <taxon>Glomeromycotina</taxon>
        <taxon>Glomeromycetes</taxon>
        <taxon>Diversisporales</taxon>
        <taxon>Gigasporaceae</taxon>
        <taxon>Racocetra</taxon>
    </lineage>
</organism>
<evidence type="ECO:0000313" key="2">
    <source>
        <dbReference type="Proteomes" id="UP000789920"/>
    </source>
</evidence>
<reference evidence="1" key="1">
    <citation type="submission" date="2021-06" db="EMBL/GenBank/DDBJ databases">
        <authorList>
            <person name="Kallberg Y."/>
            <person name="Tangrot J."/>
            <person name="Rosling A."/>
        </authorList>
    </citation>
    <scope>NUCLEOTIDE SEQUENCE</scope>
    <source>
        <strain evidence="1">MA461A</strain>
    </source>
</reference>
<gene>
    <name evidence="1" type="ORF">RPERSI_LOCUS14789</name>
</gene>
<keyword evidence="2" id="KW-1185">Reference proteome</keyword>
<sequence length="75" mass="8468">MATGFSKLIYTLLEPIPQYVVGCLPAITIVGVFAAINIEGDELSRCIFWLLPEYFVIKGTSTSSEYRPVRFYVMK</sequence>